<evidence type="ECO:0000313" key="1">
    <source>
        <dbReference type="EMBL" id="HEB96727.1"/>
    </source>
</evidence>
<name>A0A831WB03_9GAMM</name>
<dbReference type="AlphaFoldDB" id="A0A831WB03"/>
<organism evidence="1">
    <name type="scientific">Sedimenticola thiotaurini</name>
    <dbReference type="NCBI Taxonomy" id="1543721"/>
    <lineage>
        <taxon>Bacteria</taxon>
        <taxon>Pseudomonadati</taxon>
        <taxon>Pseudomonadota</taxon>
        <taxon>Gammaproteobacteria</taxon>
        <taxon>Chromatiales</taxon>
        <taxon>Sedimenticolaceae</taxon>
        <taxon>Sedimenticola</taxon>
    </lineage>
</organism>
<reference evidence="1" key="1">
    <citation type="journal article" date="2020" name="mSystems">
        <title>Genome- and Community-Level Interaction Insights into Carbon Utilization and Element Cycling Functions of Hydrothermarchaeota in Hydrothermal Sediment.</title>
        <authorList>
            <person name="Zhou Z."/>
            <person name="Liu Y."/>
            <person name="Xu W."/>
            <person name="Pan J."/>
            <person name="Luo Z.H."/>
            <person name="Li M."/>
        </authorList>
    </citation>
    <scope>NUCLEOTIDE SEQUENCE [LARGE SCALE GENOMIC DNA]</scope>
    <source>
        <strain evidence="1">HyVt-443</strain>
    </source>
</reference>
<accession>A0A831WB03</accession>
<comment type="caution">
    <text evidence="1">The sequence shown here is derived from an EMBL/GenBank/DDBJ whole genome shotgun (WGS) entry which is preliminary data.</text>
</comment>
<protein>
    <submittedName>
        <fullName evidence="1">Uncharacterized protein</fullName>
    </submittedName>
</protein>
<dbReference type="EMBL" id="DRKP01000113">
    <property type="protein sequence ID" value="HEB96727.1"/>
    <property type="molecule type" value="Genomic_DNA"/>
</dbReference>
<dbReference type="Proteomes" id="UP000886251">
    <property type="component" value="Unassembled WGS sequence"/>
</dbReference>
<gene>
    <name evidence="1" type="ORF">ENI96_09900</name>
</gene>
<proteinExistence type="predicted"/>
<sequence length="90" mass="9443">MTGEGRGFVPGDIVLHQGEAYQVHENLGDRGRVAPFPAVDVELMELVWDGDCRRIGHEPLPAPTPCAGGGLCPGEAGESAPPVVTLEKPD</sequence>